<dbReference type="InterPro" id="IPR050268">
    <property type="entry name" value="NADH-dep_flavin_reductase"/>
</dbReference>
<proteinExistence type="predicted"/>
<protein>
    <recommendedName>
        <fullName evidence="2">Flavin reductase like domain-containing protein</fullName>
    </recommendedName>
</protein>
<name>A0A5C3PMS3_9APHY</name>
<dbReference type="InParanoid" id="A0A5C3PMS3"/>
<dbReference type="GO" id="GO:0010181">
    <property type="term" value="F:FMN binding"/>
    <property type="evidence" value="ECO:0007669"/>
    <property type="project" value="InterPro"/>
</dbReference>
<dbReference type="GO" id="GO:0042602">
    <property type="term" value="F:riboflavin reductase (NADPH) activity"/>
    <property type="evidence" value="ECO:0007669"/>
    <property type="project" value="TreeGrafter"/>
</dbReference>
<gene>
    <name evidence="3" type="ORF">K466DRAFT_660516</name>
</gene>
<dbReference type="AlphaFoldDB" id="A0A5C3PMS3"/>
<evidence type="ECO:0000313" key="4">
    <source>
        <dbReference type="Proteomes" id="UP000308197"/>
    </source>
</evidence>
<feature type="domain" description="Flavin reductase like" evidence="2">
    <location>
        <begin position="37"/>
        <end position="235"/>
    </location>
</feature>
<keyword evidence="4" id="KW-1185">Reference proteome</keyword>
<evidence type="ECO:0000313" key="3">
    <source>
        <dbReference type="EMBL" id="TFK90826.1"/>
    </source>
</evidence>
<dbReference type="InterPro" id="IPR002563">
    <property type="entry name" value="Flavin_Rdtase-like_dom"/>
</dbReference>
<dbReference type="Gene3D" id="2.30.110.10">
    <property type="entry name" value="Electron Transport, Fmn-binding Protein, Chain A"/>
    <property type="match status" value="1"/>
</dbReference>
<dbReference type="Pfam" id="PF01613">
    <property type="entry name" value="Flavin_Reduct"/>
    <property type="match status" value="1"/>
</dbReference>
<dbReference type="Proteomes" id="UP000308197">
    <property type="component" value="Unassembled WGS sequence"/>
</dbReference>
<dbReference type="SUPFAM" id="SSF50475">
    <property type="entry name" value="FMN-binding split barrel"/>
    <property type="match status" value="1"/>
</dbReference>
<dbReference type="STRING" id="1314778.A0A5C3PMS3"/>
<dbReference type="SMART" id="SM00903">
    <property type="entry name" value="Flavin_Reduct"/>
    <property type="match status" value="1"/>
</dbReference>
<evidence type="ECO:0000256" key="1">
    <source>
        <dbReference type="ARBA" id="ARBA00023002"/>
    </source>
</evidence>
<evidence type="ECO:0000259" key="2">
    <source>
        <dbReference type="SMART" id="SM00903"/>
    </source>
</evidence>
<organism evidence="3 4">
    <name type="scientific">Polyporus arcularius HHB13444</name>
    <dbReference type="NCBI Taxonomy" id="1314778"/>
    <lineage>
        <taxon>Eukaryota</taxon>
        <taxon>Fungi</taxon>
        <taxon>Dikarya</taxon>
        <taxon>Basidiomycota</taxon>
        <taxon>Agaricomycotina</taxon>
        <taxon>Agaricomycetes</taxon>
        <taxon>Polyporales</taxon>
        <taxon>Polyporaceae</taxon>
        <taxon>Polyporus</taxon>
    </lineage>
</organism>
<sequence>MLAFSRFASSQCSTARKCARHLVTDTSAVRDQLRALLRDTAQPVAVVTALMDPSIPTSHPNPHPHLTPSKSRFHGATLSSFSSIAMDPHPLVAFSLRIPSRMATSLASAHSATSAPSHMVINILSERQASTAVRFSRPDLHAEPFVGLPHALTHEGLPVLEGSVGALSCRLVAASWPLHDLESLTEGGGAGKEKEWQGEGVVSELFIAQVVRVERTLPEGEAARPLLYHRRAYVTTQPIECTESAKPLG</sequence>
<dbReference type="InterPro" id="IPR012349">
    <property type="entry name" value="Split_barrel_FMN-bd"/>
</dbReference>
<dbReference type="EMBL" id="ML211035">
    <property type="protein sequence ID" value="TFK90826.1"/>
    <property type="molecule type" value="Genomic_DNA"/>
</dbReference>
<reference evidence="3 4" key="1">
    <citation type="journal article" date="2019" name="Nat. Ecol. Evol.">
        <title>Megaphylogeny resolves global patterns of mushroom evolution.</title>
        <authorList>
            <person name="Varga T."/>
            <person name="Krizsan K."/>
            <person name="Foldi C."/>
            <person name="Dima B."/>
            <person name="Sanchez-Garcia M."/>
            <person name="Sanchez-Ramirez S."/>
            <person name="Szollosi G.J."/>
            <person name="Szarkandi J.G."/>
            <person name="Papp V."/>
            <person name="Albert L."/>
            <person name="Andreopoulos W."/>
            <person name="Angelini C."/>
            <person name="Antonin V."/>
            <person name="Barry K.W."/>
            <person name="Bougher N.L."/>
            <person name="Buchanan P."/>
            <person name="Buyck B."/>
            <person name="Bense V."/>
            <person name="Catcheside P."/>
            <person name="Chovatia M."/>
            <person name="Cooper J."/>
            <person name="Damon W."/>
            <person name="Desjardin D."/>
            <person name="Finy P."/>
            <person name="Geml J."/>
            <person name="Haridas S."/>
            <person name="Hughes K."/>
            <person name="Justo A."/>
            <person name="Karasinski D."/>
            <person name="Kautmanova I."/>
            <person name="Kiss B."/>
            <person name="Kocsube S."/>
            <person name="Kotiranta H."/>
            <person name="LaButti K.M."/>
            <person name="Lechner B.E."/>
            <person name="Liimatainen K."/>
            <person name="Lipzen A."/>
            <person name="Lukacs Z."/>
            <person name="Mihaltcheva S."/>
            <person name="Morgado L.N."/>
            <person name="Niskanen T."/>
            <person name="Noordeloos M.E."/>
            <person name="Ohm R.A."/>
            <person name="Ortiz-Santana B."/>
            <person name="Ovrebo C."/>
            <person name="Racz N."/>
            <person name="Riley R."/>
            <person name="Savchenko A."/>
            <person name="Shiryaev A."/>
            <person name="Soop K."/>
            <person name="Spirin V."/>
            <person name="Szebenyi C."/>
            <person name="Tomsovsky M."/>
            <person name="Tulloss R.E."/>
            <person name="Uehling J."/>
            <person name="Grigoriev I.V."/>
            <person name="Vagvolgyi C."/>
            <person name="Papp T."/>
            <person name="Martin F.M."/>
            <person name="Miettinen O."/>
            <person name="Hibbett D.S."/>
            <person name="Nagy L.G."/>
        </authorList>
    </citation>
    <scope>NUCLEOTIDE SEQUENCE [LARGE SCALE GENOMIC DNA]</scope>
    <source>
        <strain evidence="3 4">HHB13444</strain>
    </source>
</reference>
<dbReference type="PANTHER" id="PTHR30466:SF1">
    <property type="entry name" value="FMN REDUCTASE (NADH) RUTF"/>
    <property type="match status" value="1"/>
</dbReference>
<keyword evidence="1" id="KW-0560">Oxidoreductase</keyword>
<accession>A0A5C3PMS3</accession>
<dbReference type="PANTHER" id="PTHR30466">
    <property type="entry name" value="FLAVIN REDUCTASE"/>
    <property type="match status" value="1"/>
</dbReference>